<feature type="transmembrane region" description="Helical" evidence="1">
    <location>
        <begin position="77"/>
        <end position="95"/>
    </location>
</feature>
<dbReference type="STRING" id="317619.GCA_000332315_01483"/>
<proteinExistence type="predicted"/>
<feature type="transmembrane region" description="Helical" evidence="1">
    <location>
        <begin position="20"/>
        <end position="38"/>
    </location>
</feature>
<keyword evidence="1" id="KW-0812">Transmembrane</keyword>
<dbReference type="InterPro" id="IPR021468">
    <property type="entry name" value="DUF3120"/>
</dbReference>
<keyword evidence="1" id="KW-1133">Transmembrane helix</keyword>
<dbReference type="Proteomes" id="UP000034681">
    <property type="component" value="Unassembled WGS sequence"/>
</dbReference>
<gene>
    <name evidence="2" type="ORF">PROH_16975</name>
</gene>
<keyword evidence="1" id="KW-0472">Membrane</keyword>
<evidence type="ECO:0000313" key="2">
    <source>
        <dbReference type="EMBL" id="KKI98586.1"/>
    </source>
</evidence>
<feature type="transmembrane region" description="Helical" evidence="1">
    <location>
        <begin position="225"/>
        <end position="248"/>
    </location>
</feature>
<dbReference type="eggNOG" id="ENOG502ZAA4">
    <property type="taxonomic scope" value="Bacteria"/>
</dbReference>
<keyword evidence="3" id="KW-1185">Reference proteome</keyword>
<feature type="transmembrane region" description="Helical" evidence="1">
    <location>
        <begin position="50"/>
        <end position="71"/>
    </location>
</feature>
<reference evidence="2" key="1">
    <citation type="submission" date="2012-04" db="EMBL/GenBank/DDBJ databases">
        <authorList>
            <person name="Borisov I.G."/>
            <person name="Ivanikova N.V."/>
            <person name="Pinevich A.V."/>
        </authorList>
    </citation>
    <scope>NUCLEOTIDE SEQUENCE</scope>
    <source>
        <strain evidence="2">CALU 1027</strain>
    </source>
</reference>
<dbReference type="Pfam" id="PF11318">
    <property type="entry name" value="DUF3120"/>
    <property type="match status" value="2"/>
</dbReference>
<evidence type="ECO:0008006" key="4">
    <source>
        <dbReference type="Google" id="ProtNLM"/>
    </source>
</evidence>
<sequence length="250" mass="27165">MAIAISIFFVSVPVFFEAPLVRTLPLVSLLLTGLWFWAGYRLQQHPTWTFWGDLLQGFSWSWLAGSIYWGWFRWEPLLHLPMEAIGLPIALWALVRARNGATPSLDTAVNGAVDAAVSGAVGAVGAVKMAVDTAVVAPSHPPSRHVGYTFYLGSLLGTAITDFYCYCIDVIPHWRRIMAAPPAQVPLIFREAVAQVETPAGVTIAVICGVILLTLGWISARSTTIQGWIFSGTLLGTLLVDCLFIAVARL</sequence>
<dbReference type="AlphaFoldDB" id="A0A0M2PW31"/>
<accession>A0A0M2PW31</accession>
<feature type="transmembrane region" description="Helical" evidence="1">
    <location>
        <begin position="200"/>
        <end position="219"/>
    </location>
</feature>
<evidence type="ECO:0000313" key="3">
    <source>
        <dbReference type="Proteomes" id="UP000034681"/>
    </source>
</evidence>
<name>A0A0M2PW31_PROHO</name>
<evidence type="ECO:0000256" key="1">
    <source>
        <dbReference type="SAM" id="Phobius"/>
    </source>
</evidence>
<organism evidence="2 3">
    <name type="scientific">Prochlorothrix hollandica PCC 9006 = CALU 1027</name>
    <dbReference type="NCBI Taxonomy" id="317619"/>
    <lineage>
        <taxon>Bacteria</taxon>
        <taxon>Bacillati</taxon>
        <taxon>Cyanobacteriota</taxon>
        <taxon>Cyanophyceae</taxon>
        <taxon>Prochlorotrichales</taxon>
        <taxon>Prochlorotrichaceae</taxon>
        <taxon>Prochlorothrix</taxon>
    </lineage>
</organism>
<comment type="caution">
    <text evidence="2">The sequence shown here is derived from an EMBL/GenBank/DDBJ whole genome shotgun (WGS) entry which is preliminary data.</text>
</comment>
<protein>
    <recommendedName>
        <fullName evidence="4">DUF3120 domain-containing protein</fullName>
    </recommendedName>
</protein>
<dbReference type="RefSeq" id="WP_017712023.1">
    <property type="nucleotide sequence ID" value="NZ_KB235936.1"/>
</dbReference>
<dbReference type="EMBL" id="AJTX02000007">
    <property type="protein sequence ID" value="KKI98586.1"/>
    <property type="molecule type" value="Genomic_DNA"/>
</dbReference>